<dbReference type="AlphaFoldDB" id="A0A839EWT6"/>
<evidence type="ECO:0000313" key="2">
    <source>
        <dbReference type="EMBL" id="MBA8881766.1"/>
    </source>
</evidence>
<sequence length="164" mass="19058">MLVVLTKLHKKVPRRGKYSMKDDKIRPYSHTRVVKFLQKRMDEIKHRKSQYDIAMEAGYHKPNIISMMKNGDAKVPLEKVFILAKAFEVDPNILFRLALEQNFGQQDTYALTQMMNRTMTENELAWVEKIRAYTGDADPSLTQELESGLEKLLDNAERKTKTPA</sequence>
<proteinExistence type="predicted"/>
<organism evidence="2 3">
    <name type="scientific">Phyllobacterium myrsinacearum</name>
    <dbReference type="NCBI Taxonomy" id="28101"/>
    <lineage>
        <taxon>Bacteria</taxon>
        <taxon>Pseudomonadati</taxon>
        <taxon>Pseudomonadota</taxon>
        <taxon>Alphaproteobacteria</taxon>
        <taxon>Hyphomicrobiales</taxon>
        <taxon>Phyllobacteriaceae</taxon>
        <taxon>Phyllobacterium</taxon>
    </lineage>
</organism>
<accession>A0A839EWT6</accession>
<name>A0A839EWT6_9HYPH</name>
<comment type="caution">
    <text evidence="2">The sequence shown here is derived from an EMBL/GenBank/DDBJ whole genome shotgun (WGS) entry which is preliminary data.</text>
</comment>
<dbReference type="InterPro" id="IPR001387">
    <property type="entry name" value="Cro/C1-type_HTH"/>
</dbReference>
<protein>
    <recommendedName>
        <fullName evidence="1">HTH cro/C1-type domain-containing protein</fullName>
    </recommendedName>
</protein>
<dbReference type="InterPro" id="IPR010982">
    <property type="entry name" value="Lambda_DNA-bd_dom_sf"/>
</dbReference>
<dbReference type="RefSeq" id="WP_182552310.1">
    <property type="nucleotide sequence ID" value="NZ_JACGXN010000016.1"/>
</dbReference>
<gene>
    <name evidence="2" type="ORF">FHW16_005511</name>
</gene>
<dbReference type="Gene3D" id="1.10.260.40">
    <property type="entry name" value="lambda repressor-like DNA-binding domains"/>
    <property type="match status" value="1"/>
</dbReference>
<feature type="domain" description="HTH cro/C1-type" evidence="1">
    <location>
        <begin position="45"/>
        <end position="94"/>
    </location>
</feature>
<reference evidence="2 3" key="1">
    <citation type="submission" date="2020-07" db="EMBL/GenBank/DDBJ databases">
        <title>Genomic Encyclopedia of Type Strains, Phase IV (KMG-V): Genome sequencing to study the core and pangenomes of soil and plant-associated prokaryotes.</title>
        <authorList>
            <person name="Whitman W."/>
        </authorList>
    </citation>
    <scope>NUCLEOTIDE SEQUENCE [LARGE SCALE GENOMIC DNA]</scope>
    <source>
        <strain evidence="2 3">AN3</strain>
    </source>
</reference>
<evidence type="ECO:0000259" key="1">
    <source>
        <dbReference type="PROSITE" id="PS50943"/>
    </source>
</evidence>
<dbReference type="GO" id="GO:0003677">
    <property type="term" value="F:DNA binding"/>
    <property type="evidence" value="ECO:0007669"/>
    <property type="project" value="InterPro"/>
</dbReference>
<keyword evidence="3" id="KW-1185">Reference proteome</keyword>
<dbReference type="SUPFAM" id="SSF47413">
    <property type="entry name" value="lambda repressor-like DNA-binding domains"/>
    <property type="match status" value="1"/>
</dbReference>
<evidence type="ECO:0000313" key="3">
    <source>
        <dbReference type="Proteomes" id="UP000549052"/>
    </source>
</evidence>
<dbReference type="EMBL" id="JACGXN010000016">
    <property type="protein sequence ID" value="MBA8881766.1"/>
    <property type="molecule type" value="Genomic_DNA"/>
</dbReference>
<dbReference type="PROSITE" id="PS50943">
    <property type="entry name" value="HTH_CROC1"/>
    <property type="match status" value="1"/>
</dbReference>
<dbReference type="Proteomes" id="UP000549052">
    <property type="component" value="Unassembled WGS sequence"/>
</dbReference>